<gene>
    <name evidence="3" type="ORF">GCM10023165_29600</name>
</gene>
<organism evidence="3 4">
    <name type="scientific">Variovorax defluvii</name>
    <dbReference type="NCBI Taxonomy" id="913761"/>
    <lineage>
        <taxon>Bacteria</taxon>
        <taxon>Pseudomonadati</taxon>
        <taxon>Pseudomonadota</taxon>
        <taxon>Betaproteobacteria</taxon>
        <taxon>Burkholderiales</taxon>
        <taxon>Comamonadaceae</taxon>
        <taxon>Variovorax</taxon>
    </lineage>
</organism>
<accession>A0ABP8HVQ7</accession>
<evidence type="ECO:0008006" key="5">
    <source>
        <dbReference type="Google" id="ProtNLM"/>
    </source>
</evidence>
<name>A0ABP8HVQ7_9BURK</name>
<sequence length="133" mass="15013">MAQSSEACQFLFMKTAFLRSALMLLCCSLSAQAEPWGFIRVGDQRRGEVRAEARVAVDAHRAAKREEVQRVEAFAGRRLTPAELAELRQQVREQWVPRQDPRQELIRSAESQPAERMMPVPGSLLTPAISPRP</sequence>
<feature type="region of interest" description="Disordered" evidence="1">
    <location>
        <begin position="97"/>
        <end position="133"/>
    </location>
</feature>
<evidence type="ECO:0000313" key="3">
    <source>
        <dbReference type="EMBL" id="GAA4345516.1"/>
    </source>
</evidence>
<feature type="signal peptide" evidence="2">
    <location>
        <begin position="1"/>
        <end position="33"/>
    </location>
</feature>
<reference evidence="4" key="1">
    <citation type="journal article" date="2019" name="Int. J. Syst. Evol. Microbiol.">
        <title>The Global Catalogue of Microorganisms (GCM) 10K type strain sequencing project: providing services to taxonomists for standard genome sequencing and annotation.</title>
        <authorList>
            <consortium name="The Broad Institute Genomics Platform"/>
            <consortium name="The Broad Institute Genome Sequencing Center for Infectious Disease"/>
            <person name="Wu L."/>
            <person name="Ma J."/>
        </authorList>
    </citation>
    <scope>NUCLEOTIDE SEQUENCE [LARGE SCALE GENOMIC DNA]</scope>
    <source>
        <strain evidence="4">JCM 17804</strain>
    </source>
</reference>
<dbReference type="Proteomes" id="UP001500975">
    <property type="component" value="Unassembled WGS sequence"/>
</dbReference>
<protein>
    <recommendedName>
        <fullName evidence="5">DUF4148 domain-containing protein</fullName>
    </recommendedName>
</protein>
<evidence type="ECO:0000313" key="4">
    <source>
        <dbReference type="Proteomes" id="UP001500975"/>
    </source>
</evidence>
<keyword evidence="2" id="KW-0732">Signal</keyword>
<proteinExistence type="predicted"/>
<evidence type="ECO:0000256" key="2">
    <source>
        <dbReference type="SAM" id="SignalP"/>
    </source>
</evidence>
<dbReference type="EMBL" id="BAABGJ010000027">
    <property type="protein sequence ID" value="GAA4345516.1"/>
    <property type="molecule type" value="Genomic_DNA"/>
</dbReference>
<keyword evidence="4" id="KW-1185">Reference proteome</keyword>
<feature type="chain" id="PRO_5046965737" description="DUF4148 domain-containing protein" evidence="2">
    <location>
        <begin position="34"/>
        <end position="133"/>
    </location>
</feature>
<evidence type="ECO:0000256" key="1">
    <source>
        <dbReference type="SAM" id="MobiDB-lite"/>
    </source>
</evidence>
<comment type="caution">
    <text evidence="3">The sequence shown here is derived from an EMBL/GenBank/DDBJ whole genome shotgun (WGS) entry which is preliminary data.</text>
</comment>